<comment type="caution">
    <text evidence="1">The sequence shown here is derived from an EMBL/GenBank/DDBJ whole genome shotgun (WGS) entry which is preliminary data.</text>
</comment>
<keyword evidence="2" id="KW-1185">Reference proteome</keyword>
<organism evidence="1 2">
    <name type="scientific">Hibiscus sabdariffa</name>
    <name type="common">roselle</name>
    <dbReference type="NCBI Taxonomy" id="183260"/>
    <lineage>
        <taxon>Eukaryota</taxon>
        <taxon>Viridiplantae</taxon>
        <taxon>Streptophyta</taxon>
        <taxon>Embryophyta</taxon>
        <taxon>Tracheophyta</taxon>
        <taxon>Spermatophyta</taxon>
        <taxon>Magnoliopsida</taxon>
        <taxon>eudicotyledons</taxon>
        <taxon>Gunneridae</taxon>
        <taxon>Pentapetalae</taxon>
        <taxon>rosids</taxon>
        <taxon>malvids</taxon>
        <taxon>Malvales</taxon>
        <taxon>Malvaceae</taxon>
        <taxon>Malvoideae</taxon>
        <taxon>Hibiscus</taxon>
    </lineage>
</organism>
<dbReference type="EMBL" id="JBBPBN010000024">
    <property type="protein sequence ID" value="KAK9010031.1"/>
    <property type="molecule type" value="Genomic_DNA"/>
</dbReference>
<sequence>MGKSCNCELKGKQEMGSVAVHSQVRKIKQESEADWPIGQAEVKLRLRPAPAPAPHHYHLSRSPLGEWPAEKLVLVSEETEKKGECRDRNRWVGAGLSDS</sequence>
<proteinExistence type="predicted"/>
<evidence type="ECO:0000313" key="2">
    <source>
        <dbReference type="Proteomes" id="UP001396334"/>
    </source>
</evidence>
<protein>
    <submittedName>
        <fullName evidence="1">Uncharacterized protein</fullName>
    </submittedName>
</protein>
<gene>
    <name evidence="1" type="ORF">V6N11_036549</name>
</gene>
<accession>A0ABR2RAQ4</accession>
<evidence type="ECO:0000313" key="1">
    <source>
        <dbReference type="EMBL" id="KAK9010031.1"/>
    </source>
</evidence>
<reference evidence="1 2" key="1">
    <citation type="journal article" date="2024" name="G3 (Bethesda)">
        <title>Genome assembly of Hibiscus sabdariffa L. provides insights into metabolisms of medicinal natural products.</title>
        <authorList>
            <person name="Kim T."/>
        </authorList>
    </citation>
    <scope>NUCLEOTIDE SEQUENCE [LARGE SCALE GENOMIC DNA]</scope>
    <source>
        <strain evidence="1">TK-2024</strain>
        <tissue evidence="1">Old leaves</tissue>
    </source>
</reference>
<dbReference type="Proteomes" id="UP001396334">
    <property type="component" value="Unassembled WGS sequence"/>
</dbReference>
<name>A0ABR2RAQ4_9ROSI</name>